<name>A0A8H3L6S3_9GLOM</name>
<proteinExistence type="predicted"/>
<sequence>MNPPVICQKWIDINRNESRPSYYNKWTEEEDKILSLERKWKMIGDTMGKPYSRCGDRYESITSKSWANEKL</sequence>
<evidence type="ECO:0008006" key="3">
    <source>
        <dbReference type="Google" id="ProtNLM"/>
    </source>
</evidence>
<dbReference type="EMBL" id="BLAL01000047">
    <property type="protein sequence ID" value="GES80204.1"/>
    <property type="molecule type" value="Genomic_DNA"/>
</dbReference>
<gene>
    <name evidence="1" type="ORF">RCL2_000749600</name>
</gene>
<protein>
    <recommendedName>
        <fullName evidence="3">Myb-like domain-containing protein</fullName>
    </recommendedName>
</protein>
<dbReference type="Proteomes" id="UP000615446">
    <property type="component" value="Unassembled WGS sequence"/>
</dbReference>
<dbReference type="InterPro" id="IPR009057">
    <property type="entry name" value="Homeodomain-like_sf"/>
</dbReference>
<comment type="caution">
    <text evidence="1">The sequence shown here is derived from an EMBL/GenBank/DDBJ whole genome shotgun (WGS) entry which is preliminary data.</text>
</comment>
<evidence type="ECO:0000313" key="2">
    <source>
        <dbReference type="Proteomes" id="UP000615446"/>
    </source>
</evidence>
<evidence type="ECO:0000313" key="1">
    <source>
        <dbReference type="EMBL" id="GES80204.1"/>
    </source>
</evidence>
<reference evidence="1" key="1">
    <citation type="submission" date="2019-10" db="EMBL/GenBank/DDBJ databases">
        <title>Conservation and host-specific expression of non-tandemly repeated heterogenous ribosome RNA gene in arbuscular mycorrhizal fungi.</title>
        <authorList>
            <person name="Maeda T."/>
            <person name="Kobayashi Y."/>
            <person name="Nakagawa T."/>
            <person name="Ezawa T."/>
            <person name="Yamaguchi K."/>
            <person name="Bino T."/>
            <person name="Nishimoto Y."/>
            <person name="Shigenobu S."/>
            <person name="Kawaguchi M."/>
        </authorList>
    </citation>
    <scope>NUCLEOTIDE SEQUENCE</scope>
    <source>
        <strain evidence="1">HR1</strain>
    </source>
</reference>
<dbReference type="AlphaFoldDB" id="A0A8H3L6S3"/>
<accession>A0A8H3L6S3</accession>
<organism evidence="1 2">
    <name type="scientific">Rhizophagus clarus</name>
    <dbReference type="NCBI Taxonomy" id="94130"/>
    <lineage>
        <taxon>Eukaryota</taxon>
        <taxon>Fungi</taxon>
        <taxon>Fungi incertae sedis</taxon>
        <taxon>Mucoromycota</taxon>
        <taxon>Glomeromycotina</taxon>
        <taxon>Glomeromycetes</taxon>
        <taxon>Glomerales</taxon>
        <taxon>Glomeraceae</taxon>
        <taxon>Rhizophagus</taxon>
    </lineage>
</organism>
<dbReference type="SUPFAM" id="SSF46689">
    <property type="entry name" value="Homeodomain-like"/>
    <property type="match status" value="1"/>
</dbReference>